<feature type="transmembrane region" description="Helical" evidence="7">
    <location>
        <begin position="246"/>
        <end position="268"/>
    </location>
</feature>
<dbReference type="Gene3D" id="3.40.50.300">
    <property type="entry name" value="P-loop containing nucleotide triphosphate hydrolases"/>
    <property type="match status" value="1"/>
</dbReference>
<dbReference type="PANTHER" id="PTHR24221:SF397">
    <property type="entry name" value="ABC TRANSPORTER, ATP-BINDING TRANSMEMBRANE PROTEIN"/>
    <property type="match status" value="1"/>
</dbReference>
<dbReference type="GO" id="GO:0005524">
    <property type="term" value="F:ATP binding"/>
    <property type="evidence" value="ECO:0007669"/>
    <property type="project" value="UniProtKB-KW"/>
</dbReference>
<dbReference type="InterPro" id="IPR003593">
    <property type="entry name" value="AAA+_ATPase"/>
</dbReference>
<gene>
    <name evidence="10" type="ORF">JJN12_11320</name>
</gene>
<feature type="transmembrane region" description="Helical" evidence="7">
    <location>
        <begin position="163"/>
        <end position="180"/>
    </location>
</feature>
<feature type="transmembrane region" description="Helical" evidence="7">
    <location>
        <begin position="140"/>
        <end position="157"/>
    </location>
</feature>
<dbReference type="CDD" id="cd07346">
    <property type="entry name" value="ABC_6TM_exporters"/>
    <property type="match status" value="1"/>
</dbReference>
<dbReference type="PROSITE" id="PS00211">
    <property type="entry name" value="ABC_TRANSPORTER_1"/>
    <property type="match status" value="1"/>
</dbReference>
<dbReference type="SUPFAM" id="SSF52540">
    <property type="entry name" value="P-loop containing nucleoside triphosphate hydrolases"/>
    <property type="match status" value="1"/>
</dbReference>
<dbReference type="PROSITE" id="PS50929">
    <property type="entry name" value="ABC_TM1F"/>
    <property type="match status" value="1"/>
</dbReference>
<evidence type="ECO:0000313" key="10">
    <source>
        <dbReference type="EMBL" id="MBK5898362.1"/>
    </source>
</evidence>
<dbReference type="InterPro" id="IPR027417">
    <property type="entry name" value="P-loop_NTPase"/>
</dbReference>
<dbReference type="Proteomes" id="UP000604730">
    <property type="component" value="Unassembled WGS sequence"/>
</dbReference>
<name>A0ABS1J2I4_9FIRM</name>
<feature type="domain" description="ABC transporter" evidence="8">
    <location>
        <begin position="335"/>
        <end position="572"/>
    </location>
</feature>
<dbReference type="InterPro" id="IPR039421">
    <property type="entry name" value="Type_1_exporter"/>
</dbReference>
<reference evidence="10 11" key="1">
    <citation type="submission" date="2021-01" db="EMBL/GenBank/DDBJ databases">
        <title>Isolation and description of Catonella massiliensis sp. nov., a novel Catonella species, isolated from a stable periodontitis subject.</title>
        <authorList>
            <person name="Antezack A."/>
            <person name="Boxberger M."/>
            <person name="La Scola B."/>
            <person name="Monnet-Corti V."/>
        </authorList>
    </citation>
    <scope>NUCLEOTIDE SEQUENCE [LARGE SCALE GENOMIC DNA]</scope>
    <source>
        <strain evidence="10 11">Marseille-Q4567</strain>
    </source>
</reference>
<dbReference type="RefSeq" id="WP_208429787.1">
    <property type="nucleotide sequence ID" value="NZ_JAEPRJ010000001.1"/>
</dbReference>
<sequence>MLKKMFALSDKGAKSLKGGIIAAAFYNLCLMIPVGLLMKLVQDMLFSIESGEPVIQKNIVFYLIGAVVLFTLIFAAQWVQYNKTYTTAYEESANRRIVLAEKMRKLPLSFFGKKDIADLTTTIMGDCTALERTFSNAMPMLFGTIVTFILISIGLIVTDYRMGLCILLPVPLATLVLFLARKAQQKAEVENVQARRSAYDGVQEYLDTIQELKSASREDEYLKGLEGKLAQVVKCSFRNELIPGSALAAAQFVVRFGLVAVLFAGGYFVAEGTLTIPMFLFFLIVAGRIYDPFSSCFMLLSEIFSALVSVERMKEMEATSIQTGKSVCANQGYEIEFRDVVFSYKKEEDAEEVLSGISFVAKQGEVTALVGPSGSGKSTVSKLAARFWDIDSGKITLGGVDISEVEPETLLKNFAIVFQDVLLFDESVMENIRLGRKDATDEEVRAAAQAAQCEEFIERLPEGYDTNIGENGSFLSGGERQRISIARALLKNAPVVLLDEATASMDAESETLVQEALSTLLAGKTVLVIAHRMRTVANADKIVVLDGGKVAEQGTPEELLRNQGVFSRLYVAQGL</sequence>
<dbReference type="InterPro" id="IPR003439">
    <property type="entry name" value="ABC_transporter-like_ATP-bd"/>
</dbReference>
<keyword evidence="3" id="KW-0547">Nucleotide-binding</keyword>
<dbReference type="InterPro" id="IPR036640">
    <property type="entry name" value="ABC1_TM_sf"/>
</dbReference>
<evidence type="ECO:0000313" key="11">
    <source>
        <dbReference type="Proteomes" id="UP000604730"/>
    </source>
</evidence>
<comment type="subcellular location">
    <subcellularLocation>
        <location evidence="1">Cell membrane</location>
        <topology evidence="1">Multi-pass membrane protein</topology>
    </subcellularLocation>
</comment>
<feature type="domain" description="ABC transmembrane type-1" evidence="9">
    <location>
        <begin position="18"/>
        <end position="305"/>
    </location>
</feature>
<protein>
    <submittedName>
        <fullName evidence="10">ABC transporter ATP-binding protein</fullName>
    </submittedName>
</protein>
<dbReference type="InterPro" id="IPR017871">
    <property type="entry name" value="ABC_transporter-like_CS"/>
</dbReference>
<dbReference type="SMART" id="SM00382">
    <property type="entry name" value="AAA"/>
    <property type="match status" value="1"/>
</dbReference>
<evidence type="ECO:0000256" key="6">
    <source>
        <dbReference type="ARBA" id="ARBA00023136"/>
    </source>
</evidence>
<keyword evidence="5 7" id="KW-1133">Transmembrane helix</keyword>
<keyword evidence="4 10" id="KW-0067">ATP-binding</keyword>
<dbReference type="Gene3D" id="1.20.1560.10">
    <property type="entry name" value="ABC transporter type 1, transmembrane domain"/>
    <property type="match status" value="1"/>
</dbReference>
<keyword evidence="6 7" id="KW-0472">Membrane</keyword>
<evidence type="ECO:0000256" key="2">
    <source>
        <dbReference type="ARBA" id="ARBA00022692"/>
    </source>
</evidence>
<keyword evidence="2 7" id="KW-0812">Transmembrane</keyword>
<feature type="transmembrane region" description="Helical" evidence="7">
    <location>
        <begin position="274"/>
        <end position="290"/>
    </location>
</feature>
<dbReference type="InterPro" id="IPR011527">
    <property type="entry name" value="ABC1_TM_dom"/>
</dbReference>
<dbReference type="EMBL" id="JAEPRJ010000001">
    <property type="protein sequence ID" value="MBK5898362.1"/>
    <property type="molecule type" value="Genomic_DNA"/>
</dbReference>
<evidence type="ECO:0000256" key="5">
    <source>
        <dbReference type="ARBA" id="ARBA00022989"/>
    </source>
</evidence>
<dbReference type="PANTHER" id="PTHR24221">
    <property type="entry name" value="ATP-BINDING CASSETTE SUB-FAMILY B"/>
    <property type="match status" value="1"/>
</dbReference>
<evidence type="ECO:0000259" key="8">
    <source>
        <dbReference type="PROSITE" id="PS50893"/>
    </source>
</evidence>
<dbReference type="PROSITE" id="PS50893">
    <property type="entry name" value="ABC_TRANSPORTER_2"/>
    <property type="match status" value="1"/>
</dbReference>
<feature type="transmembrane region" description="Helical" evidence="7">
    <location>
        <begin position="59"/>
        <end position="79"/>
    </location>
</feature>
<evidence type="ECO:0000259" key="9">
    <source>
        <dbReference type="PROSITE" id="PS50929"/>
    </source>
</evidence>
<accession>A0ABS1J2I4</accession>
<feature type="transmembrane region" description="Helical" evidence="7">
    <location>
        <begin position="20"/>
        <end position="39"/>
    </location>
</feature>
<organism evidence="10 11">
    <name type="scientific">Catonella massiliensis</name>
    <dbReference type="NCBI Taxonomy" id="2799636"/>
    <lineage>
        <taxon>Bacteria</taxon>
        <taxon>Bacillati</taxon>
        <taxon>Bacillota</taxon>
        <taxon>Clostridia</taxon>
        <taxon>Lachnospirales</taxon>
        <taxon>Lachnospiraceae</taxon>
        <taxon>Catonella</taxon>
    </lineage>
</organism>
<evidence type="ECO:0000256" key="7">
    <source>
        <dbReference type="SAM" id="Phobius"/>
    </source>
</evidence>
<evidence type="ECO:0000256" key="3">
    <source>
        <dbReference type="ARBA" id="ARBA00022741"/>
    </source>
</evidence>
<dbReference type="Pfam" id="PF00005">
    <property type="entry name" value="ABC_tran"/>
    <property type="match status" value="1"/>
</dbReference>
<keyword evidence="11" id="KW-1185">Reference proteome</keyword>
<dbReference type="Pfam" id="PF00664">
    <property type="entry name" value="ABC_membrane"/>
    <property type="match status" value="1"/>
</dbReference>
<dbReference type="SUPFAM" id="SSF90123">
    <property type="entry name" value="ABC transporter transmembrane region"/>
    <property type="match status" value="1"/>
</dbReference>
<comment type="caution">
    <text evidence="10">The sequence shown here is derived from an EMBL/GenBank/DDBJ whole genome shotgun (WGS) entry which is preliminary data.</text>
</comment>
<evidence type="ECO:0000256" key="1">
    <source>
        <dbReference type="ARBA" id="ARBA00004651"/>
    </source>
</evidence>
<proteinExistence type="predicted"/>
<evidence type="ECO:0000256" key="4">
    <source>
        <dbReference type="ARBA" id="ARBA00022840"/>
    </source>
</evidence>